<dbReference type="PANTHER" id="PTHR43133">
    <property type="entry name" value="RNA POLYMERASE ECF-TYPE SIGMA FACTO"/>
    <property type="match status" value="1"/>
</dbReference>
<feature type="domain" description="HTH luxR-type" evidence="5">
    <location>
        <begin position="127"/>
        <end position="187"/>
    </location>
</feature>
<dbReference type="AlphaFoldDB" id="A0A3G2LA56"/>
<reference evidence="6 7" key="1">
    <citation type="submission" date="2018-08" db="EMBL/GenBank/DDBJ databases">
        <title>The reduced genetic potential of extracellular carbohydrate catabolism in Euzebyella marina RN62, a Flavobacteriia bacterium isolated from the hadal water.</title>
        <authorList>
            <person name="Xue C."/>
        </authorList>
    </citation>
    <scope>NUCLEOTIDE SEQUENCE [LARGE SCALE GENOMIC DNA]</scope>
    <source>
        <strain evidence="6 7">RN62</strain>
    </source>
</reference>
<dbReference type="GO" id="GO:0006352">
    <property type="term" value="P:DNA-templated transcription initiation"/>
    <property type="evidence" value="ECO:0007669"/>
    <property type="project" value="InterPro"/>
</dbReference>
<accession>A0A3G2LA56</accession>
<evidence type="ECO:0000256" key="2">
    <source>
        <dbReference type="ARBA" id="ARBA00023015"/>
    </source>
</evidence>
<keyword evidence="7" id="KW-1185">Reference proteome</keyword>
<keyword evidence="4" id="KW-0804">Transcription</keyword>
<gene>
    <name evidence="6" type="ORF">D1013_17750</name>
</gene>
<dbReference type="SMART" id="SM00421">
    <property type="entry name" value="HTH_LUXR"/>
    <property type="match status" value="1"/>
</dbReference>
<evidence type="ECO:0000256" key="4">
    <source>
        <dbReference type="ARBA" id="ARBA00023163"/>
    </source>
</evidence>
<organism evidence="6 7">
    <name type="scientific">Euzebyella marina</name>
    <dbReference type="NCBI Taxonomy" id="1761453"/>
    <lineage>
        <taxon>Bacteria</taxon>
        <taxon>Pseudomonadati</taxon>
        <taxon>Bacteroidota</taxon>
        <taxon>Flavobacteriia</taxon>
        <taxon>Flavobacteriales</taxon>
        <taxon>Flavobacteriaceae</taxon>
        <taxon>Euzebyella</taxon>
    </lineage>
</organism>
<name>A0A3G2LA56_9FLAO</name>
<dbReference type="InterPro" id="IPR036388">
    <property type="entry name" value="WH-like_DNA-bd_sf"/>
</dbReference>
<dbReference type="InterPro" id="IPR007627">
    <property type="entry name" value="RNA_pol_sigma70_r2"/>
</dbReference>
<dbReference type="InterPro" id="IPR013249">
    <property type="entry name" value="RNA_pol_sigma70_r4_t2"/>
</dbReference>
<dbReference type="InterPro" id="IPR000792">
    <property type="entry name" value="Tscrpt_reg_LuxR_C"/>
</dbReference>
<dbReference type="InterPro" id="IPR013325">
    <property type="entry name" value="RNA_pol_sigma_r2"/>
</dbReference>
<dbReference type="NCBIfam" id="TIGR02937">
    <property type="entry name" value="sigma70-ECF"/>
    <property type="match status" value="1"/>
</dbReference>
<dbReference type="Pfam" id="PF08281">
    <property type="entry name" value="Sigma70_r4_2"/>
    <property type="match status" value="1"/>
</dbReference>
<dbReference type="GO" id="GO:0003677">
    <property type="term" value="F:DNA binding"/>
    <property type="evidence" value="ECO:0007669"/>
    <property type="project" value="InterPro"/>
</dbReference>
<evidence type="ECO:0000256" key="1">
    <source>
        <dbReference type="ARBA" id="ARBA00010641"/>
    </source>
</evidence>
<keyword evidence="3" id="KW-0731">Sigma factor</keyword>
<dbReference type="PANTHER" id="PTHR43133:SF46">
    <property type="entry name" value="RNA POLYMERASE SIGMA-70 FACTOR ECF SUBFAMILY"/>
    <property type="match status" value="1"/>
</dbReference>
<dbReference type="Gene3D" id="1.10.10.10">
    <property type="entry name" value="Winged helix-like DNA-binding domain superfamily/Winged helix DNA-binding domain"/>
    <property type="match status" value="1"/>
</dbReference>
<dbReference type="EMBL" id="CP032050">
    <property type="protein sequence ID" value="AYN69091.1"/>
    <property type="molecule type" value="Genomic_DNA"/>
</dbReference>
<dbReference type="GO" id="GO:0016987">
    <property type="term" value="F:sigma factor activity"/>
    <property type="evidence" value="ECO:0007669"/>
    <property type="project" value="UniProtKB-KW"/>
</dbReference>
<evidence type="ECO:0000259" key="5">
    <source>
        <dbReference type="SMART" id="SM00421"/>
    </source>
</evidence>
<evidence type="ECO:0000256" key="3">
    <source>
        <dbReference type="ARBA" id="ARBA00023082"/>
    </source>
</evidence>
<dbReference type="Proteomes" id="UP000276309">
    <property type="component" value="Chromosome"/>
</dbReference>
<dbReference type="Gene3D" id="1.10.1740.10">
    <property type="match status" value="1"/>
</dbReference>
<keyword evidence="2" id="KW-0805">Transcription regulation</keyword>
<dbReference type="Pfam" id="PF04542">
    <property type="entry name" value="Sigma70_r2"/>
    <property type="match status" value="1"/>
</dbReference>
<dbReference type="InterPro" id="IPR039425">
    <property type="entry name" value="RNA_pol_sigma-70-like"/>
</dbReference>
<dbReference type="InterPro" id="IPR014284">
    <property type="entry name" value="RNA_pol_sigma-70_dom"/>
</dbReference>
<evidence type="ECO:0000313" key="6">
    <source>
        <dbReference type="EMBL" id="AYN69091.1"/>
    </source>
</evidence>
<dbReference type="KEGG" id="emar:D1013_17750"/>
<proteinExistence type="inferred from homology"/>
<evidence type="ECO:0000313" key="7">
    <source>
        <dbReference type="Proteomes" id="UP000276309"/>
    </source>
</evidence>
<dbReference type="RefSeq" id="WP_121850098.1">
    <property type="nucleotide sequence ID" value="NZ_CP032050.1"/>
</dbReference>
<sequence>MATYNNNEALIQDLSKGKEEAYIFLLEKYHRKLFAYTLTLIDDRALAQDIVQNVFIKTWKFRKKLKANYPIQSFLYKMAYHEFVDEYRQGKKLLPLEDKYYKHMFEVVEETNEYKLERFLGLLSKEIEKLPPKCREIFRLSKQEGLTNKEISEHLSISVRTVEVQIRKAYNRLRDSLGDQYETVFFLLYGRPVLR</sequence>
<dbReference type="InterPro" id="IPR013324">
    <property type="entry name" value="RNA_pol_sigma_r3/r4-like"/>
</dbReference>
<dbReference type="SUPFAM" id="SSF88946">
    <property type="entry name" value="Sigma2 domain of RNA polymerase sigma factors"/>
    <property type="match status" value="1"/>
</dbReference>
<protein>
    <submittedName>
        <fullName evidence="6">Sigma-70 family RNA polymerase sigma factor</fullName>
    </submittedName>
</protein>
<dbReference type="OrthoDB" id="1100095at2"/>
<comment type="similarity">
    <text evidence="1">Belongs to the sigma-70 factor family. ECF subfamily.</text>
</comment>
<dbReference type="SUPFAM" id="SSF88659">
    <property type="entry name" value="Sigma3 and sigma4 domains of RNA polymerase sigma factors"/>
    <property type="match status" value="1"/>
</dbReference>